<keyword evidence="2" id="KW-0143">Chaperone</keyword>
<dbReference type="GO" id="GO:0005829">
    <property type="term" value="C:cytosol"/>
    <property type="evidence" value="ECO:0007669"/>
    <property type="project" value="TreeGrafter"/>
</dbReference>
<protein>
    <recommendedName>
        <fullName evidence="2">Co-chaperone protein p23</fullName>
    </recommendedName>
</protein>
<comment type="subunit">
    <text evidence="2">Interacts with HSP90 in an ATP-dependent manner.</text>
</comment>
<keyword evidence="2" id="KW-0539">Nucleus</keyword>
<dbReference type="FunFam" id="2.60.40.790:FF:000013">
    <property type="entry name" value="Very-long-chain (3R)-3-hydroxyacyl-CoA dehydratase"/>
    <property type="match status" value="1"/>
</dbReference>
<dbReference type="InterPro" id="IPR007052">
    <property type="entry name" value="CS_dom"/>
</dbReference>
<dbReference type="GO" id="GO:0051879">
    <property type="term" value="F:Hsp90 protein binding"/>
    <property type="evidence" value="ECO:0007669"/>
    <property type="project" value="UniProtKB-UniRule"/>
</dbReference>
<dbReference type="GO" id="GO:0101031">
    <property type="term" value="C:protein folding chaperone complex"/>
    <property type="evidence" value="ECO:0007669"/>
    <property type="project" value="UniProtKB-ARBA"/>
</dbReference>
<keyword evidence="2" id="KW-0963">Cytoplasm</keyword>
<evidence type="ECO:0000259" key="4">
    <source>
        <dbReference type="PROSITE" id="PS51203"/>
    </source>
</evidence>
<evidence type="ECO:0000256" key="1">
    <source>
        <dbReference type="ARBA" id="ARBA00025733"/>
    </source>
</evidence>
<dbReference type="GO" id="GO:0051131">
    <property type="term" value="P:chaperone-mediated protein complex assembly"/>
    <property type="evidence" value="ECO:0007669"/>
    <property type="project" value="TreeGrafter"/>
</dbReference>
<comment type="function">
    <text evidence="2">Acts as a co-chaperone for HSP90.</text>
</comment>
<proteinExistence type="inferred from homology"/>
<dbReference type="PROSITE" id="PS51203">
    <property type="entry name" value="CS"/>
    <property type="match status" value="1"/>
</dbReference>
<comment type="similarity">
    <text evidence="1 2">Belongs to the p23/wos2 family.</text>
</comment>
<dbReference type="OrthoDB" id="1564555at2759"/>
<dbReference type="GO" id="GO:0009408">
    <property type="term" value="P:response to heat"/>
    <property type="evidence" value="ECO:0007669"/>
    <property type="project" value="UniProtKB-ARBA"/>
</dbReference>
<feature type="compositionally biased region" description="Acidic residues" evidence="3">
    <location>
        <begin position="142"/>
        <end position="160"/>
    </location>
</feature>
<dbReference type="Proteomes" id="UP000245207">
    <property type="component" value="Unassembled WGS sequence"/>
</dbReference>
<dbReference type="GO" id="GO:0006457">
    <property type="term" value="P:protein folding"/>
    <property type="evidence" value="ECO:0007669"/>
    <property type="project" value="TreeGrafter"/>
</dbReference>
<evidence type="ECO:0000256" key="3">
    <source>
        <dbReference type="SAM" id="MobiDB-lite"/>
    </source>
</evidence>
<dbReference type="Gene3D" id="2.60.40.790">
    <property type="match status" value="1"/>
</dbReference>
<dbReference type="Pfam" id="PF04969">
    <property type="entry name" value="CS"/>
    <property type="match status" value="1"/>
</dbReference>
<dbReference type="SUPFAM" id="SSF49764">
    <property type="entry name" value="HSP20-like chaperones"/>
    <property type="match status" value="1"/>
</dbReference>
<reference evidence="5 6" key="1">
    <citation type="journal article" date="2018" name="Mol. Plant">
        <title>The genome of Artemisia annua provides insight into the evolution of Asteraceae family and artemisinin biosynthesis.</title>
        <authorList>
            <person name="Shen Q."/>
            <person name="Zhang L."/>
            <person name="Liao Z."/>
            <person name="Wang S."/>
            <person name="Yan T."/>
            <person name="Shi P."/>
            <person name="Liu M."/>
            <person name="Fu X."/>
            <person name="Pan Q."/>
            <person name="Wang Y."/>
            <person name="Lv Z."/>
            <person name="Lu X."/>
            <person name="Zhang F."/>
            <person name="Jiang W."/>
            <person name="Ma Y."/>
            <person name="Chen M."/>
            <person name="Hao X."/>
            <person name="Li L."/>
            <person name="Tang Y."/>
            <person name="Lv G."/>
            <person name="Zhou Y."/>
            <person name="Sun X."/>
            <person name="Brodelius P.E."/>
            <person name="Rose J.K.C."/>
            <person name="Tang K."/>
        </authorList>
    </citation>
    <scope>NUCLEOTIDE SEQUENCE [LARGE SCALE GENOMIC DNA]</scope>
    <source>
        <strain evidence="6">cv. Huhao1</strain>
        <tissue evidence="5">Leaf</tissue>
    </source>
</reference>
<dbReference type="GO" id="GO:0051087">
    <property type="term" value="F:protein-folding chaperone binding"/>
    <property type="evidence" value="ECO:0007669"/>
    <property type="project" value="UniProtKB-ARBA"/>
</dbReference>
<dbReference type="PANTHER" id="PTHR22932:SF14">
    <property type="entry name" value="CO-CHAPERONE PROTEIN P23"/>
    <property type="match status" value="1"/>
</dbReference>
<evidence type="ECO:0000313" key="5">
    <source>
        <dbReference type="EMBL" id="PWA95933.1"/>
    </source>
</evidence>
<dbReference type="EMBL" id="PKPP01000210">
    <property type="protein sequence ID" value="PWA95933.1"/>
    <property type="molecule type" value="Genomic_DNA"/>
</dbReference>
<dbReference type="AlphaFoldDB" id="A0A2U1QD81"/>
<keyword evidence="6" id="KW-1185">Reference proteome</keyword>
<organism evidence="5 6">
    <name type="scientific">Artemisia annua</name>
    <name type="common">Sweet wormwood</name>
    <dbReference type="NCBI Taxonomy" id="35608"/>
    <lineage>
        <taxon>Eukaryota</taxon>
        <taxon>Viridiplantae</taxon>
        <taxon>Streptophyta</taxon>
        <taxon>Embryophyta</taxon>
        <taxon>Tracheophyta</taxon>
        <taxon>Spermatophyta</taxon>
        <taxon>Magnoliopsida</taxon>
        <taxon>eudicotyledons</taxon>
        <taxon>Gunneridae</taxon>
        <taxon>Pentapetalae</taxon>
        <taxon>asterids</taxon>
        <taxon>campanulids</taxon>
        <taxon>Asterales</taxon>
        <taxon>Asteraceae</taxon>
        <taxon>Asteroideae</taxon>
        <taxon>Anthemideae</taxon>
        <taxon>Artemisiinae</taxon>
        <taxon>Artemisia</taxon>
    </lineage>
</organism>
<evidence type="ECO:0000313" key="6">
    <source>
        <dbReference type="Proteomes" id="UP000245207"/>
    </source>
</evidence>
<comment type="caution">
    <text evidence="5">The sequence shown here is derived from an EMBL/GenBank/DDBJ whole genome shotgun (WGS) entry which is preliminary data.</text>
</comment>
<dbReference type="PANTHER" id="PTHR22932">
    <property type="entry name" value="TELOMERASE-BINDING PROTEIN P23 HSP90 CO-CHAPERONE"/>
    <property type="match status" value="1"/>
</dbReference>
<feature type="domain" description="CS" evidence="4">
    <location>
        <begin position="2"/>
        <end position="91"/>
    </location>
</feature>
<dbReference type="GO" id="GO:0005634">
    <property type="term" value="C:nucleus"/>
    <property type="evidence" value="ECO:0007669"/>
    <property type="project" value="UniProtKB-SubCell"/>
</dbReference>
<feature type="region of interest" description="Disordered" evidence="3">
    <location>
        <begin position="114"/>
        <end position="185"/>
    </location>
</feature>
<gene>
    <name evidence="5" type="ORF">CTI12_AA044700</name>
</gene>
<name>A0A2U1QD81_ARTAN</name>
<sequence length="185" mass="20774">MSRHPTLKWAQRDDLLFITIDLPDAKDVKLNLEPEGKFYFSATAGADNIPYEVDINLYDKVDVNESKASVGSRSIVYLIKKEESKWWSRLLKQEGRTPVFIKVDWNKWVDEDEQDEKAAPDMEYDDVNFSSLNLGGGGGQDFDGDDDDEDDDSDTEDLEETVPTKEEQTVGSETGASGNPVDAKV</sequence>
<dbReference type="InterPro" id="IPR045250">
    <property type="entry name" value="p23-like"/>
</dbReference>
<dbReference type="STRING" id="35608.A0A2U1QD81"/>
<accession>A0A2U1QD81</accession>
<comment type="subcellular location">
    <subcellularLocation>
        <location evidence="2">Cytoplasm</location>
    </subcellularLocation>
    <subcellularLocation>
        <location evidence="2">Nucleus</location>
    </subcellularLocation>
</comment>
<dbReference type="CDD" id="cd06465">
    <property type="entry name" value="p23_hB-ind1_like"/>
    <property type="match status" value="1"/>
</dbReference>
<evidence type="ECO:0000256" key="2">
    <source>
        <dbReference type="RuleBase" id="RU369032"/>
    </source>
</evidence>
<dbReference type="InterPro" id="IPR008978">
    <property type="entry name" value="HSP20-like_chaperone"/>
</dbReference>